<dbReference type="PROSITE" id="PS01047">
    <property type="entry name" value="HMA_1"/>
    <property type="match status" value="1"/>
</dbReference>
<gene>
    <name evidence="3" type="ordered locus">Rru_A1892</name>
</gene>
<dbReference type="InterPro" id="IPR017969">
    <property type="entry name" value="Heavy-metal-associated_CS"/>
</dbReference>
<dbReference type="PROSITE" id="PS50846">
    <property type="entry name" value="HMA_2"/>
    <property type="match status" value="1"/>
</dbReference>
<dbReference type="Pfam" id="PF00403">
    <property type="entry name" value="HMA"/>
    <property type="match status" value="1"/>
</dbReference>
<feature type="domain" description="HMA" evidence="2">
    <location>
        <begin position="1"/>
        <end position="66"/>
    </location>
</feature>
<evidence type="ECO:0000259" key="2">
    <source>
        <dbReference type="PROSITE" id="PS50846"/>
    </source>
</evidence>
<dbReference type="Proteomes" id="UP000001929">
    <property type="component" value="Chromosome"/>
</dbReference>
<dbReference type="KEGG" id="rru:Rru_A1892"/>
<name>Q2RT53_RHORT</name>
<evidence type="ECO:0000313" key="3">
    <source>
        <dbReference type="EMBL" id="ABC22692.1"/>
    </source>
</evidence>
<dbReference type="CDD" id="cd00371">
    <property type="entry name" value="HMA"/>
    <property type="match status" value="1"/>
</dbReference>
<dbReference type="HOGENOM" id="CLU_134973_5_0_5"/>
<keyword evidence="4" id="KW-1185">Reference proteome</keyword>
<proteinExistence type="predicted"/>
<dbReference type="EnsemblBacteria" id="ABC22692">
    <property type="protein sequence ID" value="ABC22692"/>
    <property type="gene ID" value="Rru_A1892"/>
</dbReference>
<dbReference type="eggNOG" id="COG2608">
    <property type="taxonomic scope" value="Bacteria"/>
</dbReference>
<protein>
    <submittedName>
        <fullName evidence="3">Heavy metal transport/detoxification protein</fullName>
    </submittedName>
</protein>
<accession>Q2RT53</accession>
<keyword evidence="1" id="KW-0479">Metal-binding</keyword>
<sequence length="71" mass="7139">MAKTYLVGGMTCGGCARSVERAIKSLTDDADLKVVVDLDGGCVSVEGLDDDAAIEAAVDGAGFDYLGPKAA</sequence>
<dbReference type="InterPro" id="IPR006121">
    <property type="entry name" value="HMA_dom"/>
</dbReference>
<reference evidence="3 4" key="1">
    <citation type="journal article" date="2011" name="Stand. Genomic Sci.">
        <title>Complete genome sequence of Rhodospirillum rubrum type strain (S1).</title>
        <authorList>
            <person name="Munk A.C."/>
            <person name="Copeland A."/>
            <person name="Lucas S."/>
            <person name="Lapidus A."/>
            <person name="Del Rio T.G."/>
            <person name="Barry K."/>
            <person name="Detter J.C."/>
            <person name="Hammon N."/>
            <person name="Israni S."/>
            <person name="Pitluck S."/>
            <person name="Brettin T."/>
            <person name="Bruce D."/>
            <person name="Han C."/>
            <person name="Tapia R."/>
            <person name="Gilna P."/>
            <person name="Schmutz J."/>
            <person name="Larimer F."/>
            <person name="Land M."/>
            <person name="Kyrpides N.C."/>
            <person name="Mavromatis K."/>
            <person name="Richardson P."/>
            <person name="Rohde M."/>
            <person name="Goker M."/>
            <person name="Klenk H.P."/>
            <person name="Zhang Y."/>
            <person name="Roberts G.P."/>
            <person name="Reslewic S."/>
            <person name="Schwartz D.C."/>
        </authorList>
    </citation>
    <scope>NUCLEOTIDE SEQUENCE [LARGE SCALE GENOMIC DNA]</scope>
    <source>
        <strain evidence="4">ATCC 11170 / ATH 1.1.1 / DSM 467 / LMG 4362 / NCIMB 8255 / S1</strain>
    </source>
</reference>
<evidence type="ECO:0000256" key="1">
    <source>
        <dbReference type="ARBA" id="ARBA00022723"/>
    </source>
</evidence>
<dbReference type="Gene3D" id="3.30.70.100">
    <property type="match status" value="1"/>
</dbReference>
<dbReference type="STRING" id="269796.Rru_A1892"/>
<dbReference type="SUPFAM" id="SSF55008">
    <property type="entry name" value="HMA, heavy metal-associated domain"/>
    <property type="match status" value="1"/>
</dbReference>
<dbReference type="PATRIC" id="fig|269796.9.peg.1973"/>
<dbReference type="GO" id="GO:0046872">
    <property type="term" value="F:metal ion binding"/>
    <property type="evidence" value="ECO:0007669"/>
    <property type="project" value="UniProtKB-KW"/>
</dbReference>
<organism evidence="3 4">
    <name type="scientific">Rhodospirillum rubrum (strain ATCC 11170 / ATH 1.1.1 / DSM 467 / LMG 4362 / NCIMB 8255 / S1)</name>
    <dbReference type="NCBI Taxonomy" id="269796"/>
    <lineage>
        <taxon>Bacteria</taxon>
        <taxon>Pseudomonadati</taxon>
        <taxon>Pseudomonadota</taxon>
        <taxon>Alphaproteobacteria</taxon>
        <taxon>Rhodospirillales</taxon>
        <taxon>Rhodospirillaceae</taxon>
        <taxon>Rhodospirillum</taxon>
    </lineage>
</organism>
<dbReference type="AlphaFoldDB" id="Q2RT53"/>
<dbReference type="EMBL" id="CP000230">
    <property type="protein sequence ID" value="ABC22692.1"/>
    <property type="molecule type" value="Genomic_DNA"/>
</dbReference>
<dbReference type="InterPro" id="IPR036163">
    <property type="entry name" value="HMA_dom_sf"/>
</dbReference>
<dbReference type="RefSeq" id="WP_011389645.1">
    <property type="nucleotide sequence ID" value="NC_007643.1"/>
</dbReference>
<evidence type="ECO:0000313" key="4">
    <source>
        <dbReference type="Proteomes" id="UP000001929"/>
    </source>
</evidence>